<protein>
    <submittedName>
        <fullName evidence="1">DUF2642 domain-containing protein</fullName>
    </submittedName>
</protein>
<name>A0ABT8HYE8_9BACL</name>
<dbReference type="EMBL" id="JAUHTR010000008">
    <property type="protein sequence ID" value="MDN4525804.1"/>
    <property type="molecule type" value="Genomic_DNA"/>
</dbReference>
<accession>A0ABT8HYE8</accession>
<organism evidence="1 2">
    <name type="scientific">Fictibacillus fluitans</name>
    <dbReference type="NCBI Taxonomy" id="3058422"/>
    <lineage>
        <taxon>Bacteria</taxon>
        <taxon>Bacillati</taxon>
        <taxon>Bacillota</taxon>
        <taxon>Bacilli</taxon>
        <taxon>Bacillales</taxon>
        <taxon>Fictibacillaceae</taxon>
        <taxon>Fictibacillus</taxon>
    </lineage>
</organism>
<gene>
    <name evidence="1" type="ORF">QYB97_15065</name>
</gene>
<dbReference type="RefSeq" id="WP_301166835.1">
    <property type="nucleotide sequence ID" value="NZ_JAUHTR010000008.1"/>
</dbReference>
<evidence type="ECO:0000313" key="2">
    <source>
        <dbReference type="Proteomes" id="UP001172721"/>
    </source>
</evidence>
<proteinExistence type="predicted"/>
<keyword evidence="2" id="KW-1185">Reference proteome</keyword>
<comment type="caution">
    <text evidence="1">The sequence shown here is derived from an EMBL/GenBank/DDBJ whole genome shotgun (WGS) entry which is preliminary data.</text>
</comment>
<sequence length="227" mass="26161">MKNEFLTEYISLLNSAVEMEVSGGKVHLGVLVDIGTDIYVLFNGQDYLYIPSVHVHNLRKTNLFIQEENPEDIQAPIDHQTDKVSFRKILMNAKGRFIKIYVTGDKTLHGYITSVMNDYFVFYSPVYKTMFITLSHLKWLIPYNDSVTPYTLSTAKLPVSHHSLPLSRSFEEQCKKLEDHMVVLDLGDHLQKTGLLKKVFEQKLALVNAEGETVYWNIHHIKIIYAL</sequence>
<reference evidence="1" key="1">
    <citation type="submission" date="2023-07" db="EMBL/GenBank/DDBJ databases">
        <title>Fictibacillus sp. isolated from freshwater pond.</title>
        <authorList>
            <person name="Kirdat K."/>
            <person name="Bhat A."/>
            <person name="Mourya A."/>
            <person name="Yadav A."/>
        </authorList>
    </citation>
    <scope>NUCLEOTIDE SEQUENCE</scope>
    <source>
        <strain evidence="1">NE201</strain>
    </source>
</reference>
<evidence type="ECO:0000313" key="1">
    <source>
        <dbReference type="EMBL" id="MDN4525804.1"/>
    </source>
</evidence>
<dbReference type="Proteomes" id="UP001172721">
    <property type="component" value="Unassembled WGS sequence"/>
</dbReference>